<sequence length="57" mass="6133">MTSEPSTKVTATQKNDDGRWYYVITVNQEEGNKVGPYDTQEAAIAAGQQKLAEGGNA</sequence>
<evidence type="ECO:0008006" key="3">
    <source>
        <dbReference type="Google" id="ProtNLM"/>
    </source>
</evidence>
<protein>
    <recommendedName>
        <fullName evidence="3">DUF2188 family protein</fullName>
    </recommendedName>
</protein>
<comment type="caution">
    <text evidence="1">The sequence shown here is derived from an EMBL/GenBank/DDBJ whole genome shotgun (WGS) entry which is preliminary data.</text>
</comment>
<evidence type="ECO:0000313" key="2">
    <source>
        <dbReference type="Proteomes" id="UP000253324"/>
    </source>
</evidence>
<dbReference type="Proteomes" id="UP000253324">
    <property type="component" value="Unassembled WGS sequence"/>
</dbReference>
<keyword evidence="2" id="KW-1185">Reference proteome</keyword>
<proteinExistence type="predicted"/>
<evidence type="ECO:0000313" key="1">
    <source>
        <dbReference type="EMBL" id="RCW83203.1"/>
    </source>
</evidence>
<name>A0A368YSM6_9HYPH</name>
<dbReference type="RefSeq" id="WP_181872429.1">
    <property type="nucleotide sequence ID" value="NZ_QPJM01000006.1"/>
</dbReference>
<gene>
    <name evidence="1" type="ORF">C7476_106237</name>
</gene>
<dbReference type="EMBL" id="QPJM01000006">
    <property type="protein sequence ID" value="RCW83203.1"/>
    <property type="molecule type" value="Genomic_DNA"/>
</dbReference>
<dbReference type="AlphaFoldDB" id="A0A368YSM6"/>
<accession>A0A368YSM6</accession>
<reference evidence="1 2" key="1">
    <citation type="submission" date="2018-07" db="EMBL/GenBank/DDBJ databases">
        <title>Genomic Encyclopedia of Type Strains, Phase III (KMG-III): the genomes of soil and plant-associated and newly described type strains.</title>
        <authorList>
            <person name="Whitman W."/>
        </authorList>
    </citation>
    <scope>NUCLEOTIDE SEQUENCE [LARGE SCALE GENOMIC DNA]</scope>
    <source>
        <strain evidence="1 2">31-25a</strain>
    </source>
</reference>
<organism evidence="1 2">
    <name type="scientific">Phyllobacterium bourgognense</name>
    <dbReference type="NCBI Taxonomy" id="314236"/>
    <lineage>
        <taxon>Bacteria</taxon>
        <taxon>Pseudomonadati</taxon>
        <taxon>Pseudomonadota</taxon>
        <taxon>Alphaproteobacteria</taxon>
        <taxon>Hyphomicrobiales</taxon>
        <taxon>Phyllobacteriaceae</taxon>
        <taxon>Phyllobacterium</taxon>
    </lineage>
</organism>